<dbReference type="AlphaFoldDB" id="A0A2W2HZH6"/>
<accession>A0A2W2HZH6</accession>
<keyword evidence="2" id="KW-1185">Reference proteome</keyword>
<proteinExistence type="predicted"/>
<dbReference type="Pfam" id="PF10041">
    <property type="entry name" value="DUF2277"/>
    <property type="match status" value="1"/>
</dbReference>
<evidence type="ECO:0000313" key="1">
    <source>
        <dbReference type="EMBL" id="PZG51337.1"/>
    </source>
</evidence>
<evidence type="ECO:0000313" key="2">
    <source>
        <dbReference type="Proteomes" id="UP000248544"/>
    </source>
</evidence>
<dbReference type="RefSeq" id="WP_111166606.1">
    <property type="nucleotide sequence ID" value="NZ_POUA01000047.1"/>
</dbReference>
<name>A0A2W2HZH6_9ACTN</name>
<organism evidence="1 2">
    <name type="scientific">Spongiactinospora gelatinilytica</name>
    <dbReference type="NCBI Taxonomy" id="2666298"/>
    <lineage>
        <taxon>Bacteria</taxon>
        <taxon>Bacillati</taxon>
        <taxon>Actinomycetota</taxon>
        <taxon>Actinomycetes</taxon>
        <taxon>Streptosporangiales</taxon>
        <taxon>Streptosporangiaceae</taxon>
        <taxon>Spongiactinospora</taxon>
    </lineage>
</organism>
<protein>
    <submittedName>
        <fullName evidence="1">DUF2277 domain-containing protein</fullName>
    </submittedName>
</protein>
<gene>
    <name evidence="1" type="ORF">C1I98_08920</name>
</gene>
<comment type="caution">
    <text evidence="1">The sequence shown here is derived from an EMBL/GenBank/DDBJ whole genome shotgun (WGS) entry which is preliminary data.</text>
</comment>
<sequence>MCRSIKTLRPPFTETVTEEEMRAAALQYVRKISGFRTPAAHNAEAFDRAVAAVTAATADLLGSIEVRGQARAS</sequence>
<dbReference type="Proteomes" id="UP000248544">
    <property type="component" value="Unassembled WGS sequence"/>
</dbReference>
<reference evidence="1 2" key="1">
    <citation type="submission" date="2018-01" db="EMBL/GenBank/DDBJ databases">
        <title>Draft genome sequence of Sphaerisporangium sp. 7K107.</title>
        <authorList>
            <person name="Sahin N."/>
            <person name="Saygin H."/>
            <person name="Ay H."/>
        </authorList>
    </citation>
    <scope>NUCLEOTIDE SEQUENCE [LARGE SCALE GENOMIC DNA]</scope>
    <source>
        <strain evidence="1 2">7K107</strain>
    </source>
</reference>
<dbReference type="InterPro" id="IPR018735">
    <property type="entry name" value="DUF2277"/>
</dbReference>
<dbReference type="EMBL" id="POUA01000047">
    <property type="protein sequence ID" value="PZG51337.1"/>
    <property type="molecule type" value="Genomic_DNA"/>
</dbReference>